<dbReference type="PROSITE" id="PS00624">
    <property type="entry name" value="GMC_OXRED_2"/>
    <property type="match status" value="1"/>
</dbReference>
<name>A0A310ST84_9HYME</name>
<dbReference type="Gene3D" id="3.50.50.60">
    <property type="entry name" value="FAD/NAD(P)-binding domain"/>
    <property type="match status" value="1"/>
</dbReference>
<protein>
    <submittedName>
        <fullName evidence="3">Glucose dehydrogenase [acceptor]</fullName>
    </submittedName>
</protein>
<dbReference type="Pfam" id="PF00732">
    <property type="entry name" value="GMC_oxred_N"/>
    <property type="match status" value="1"/>
</dbReference>
<comment type="similarity">
    <text evidence="1">Belongs to the GMC oxidoreductase family.</text>
</comment>
<dbReference type="InterPro" id="IPR007867">
    <property type="entry name" value="GMC_OxRtase_C"/>
</dbReference>
<dbReference type="SUPFAM" id="SSF54373">
    <property type="entry name" value="FAD-linked reductases, C-terminal domain"/>
    <property type="match status" value="1"/>
</dbReference>
<dbReference type="AlphaFoldDB" id="A0A310ST84"/>
<reference evidence="3 4" key="1">
    <citation type="submission" date="2015-07" db="EMBL/GenBank/DDBJ databases">
        <title>The genome of Eufriesea mexicana.</title>
        <authorList>
            <person name="Pan H."/>
            <person name="Kapheim K."/>
        </authorList>
    </citation>
    <scope>NUCLEOTIDE SEQUENCE [LARGE SCALE GENOMIC DNA]</scope>
    <source>
        <strain evidence="3">0111107269</strain>
        <tissue evidence="3">Whole body</tissue>
    </source>
</reference>
<organism evidence="3 4">
    <name type="scientific">Eufriesea mexicana</name>
    <dbReference type="NCBI Taxonomy" id="516756"/>
    <lineage>
        <taxon>Eukaryota</taxon>
        <taxon>Metazoa</taxon>
        <taxon>Ecdysozoa</taxon>
        <taxon>Arthropoda</taxon>
        <taxon>Hexapoda</taxon>
        <taxon>Insecta</taxon>
        <taxon>Pterygota</taxon>
        <taxon>Neoptera</taxon>
        <taxon>Endopterygota</taxon>
        <taxon>Hymenoptera</taxon>
        <taxon>Apocrita</taxon>
        <taxon>Aculeata</taxon>
        <taxon>Apoidea</taxon>
        <taxon>Anthophila</taxon>
        <taxon>Apidae</taxon>
        <taxon>Eufriesea</taxon>
    </lineage>
</organism>
<dbReference type="EMBL" id="KQ759784">
    <property type="protein sequence ID" value="OAD62860.1"/>
    <property type="molecule type" value="Genomic_DNA"/>
</dbReference>
<dbReference type="InterPro" id="IPR036188">
    <property type="entry name" value="FAD/NAD-bd_sf"/>
</dbReference>
<dbReference type="PANTHER" id="PTHR11552:SF154">
    <property type="entry name" value="FI04917P"/>
    <property type="match status" value="1"/>
</dbReference>
<dbReference type="Gene3D" id="3.30.560.10">
    <property type="entry name" value="Glucose Oxidase, domain 3"/>
    <property type="match status" value="1"/>
</dbReference>
<dbReference type="InterPro" id="IPR012132">
    <property type="entry name" value="GMC_OxRdtase"/>
</dbReference>
<dbReference type="OrthoDB" id="269227at2759"/>
<feature type="domain" description="Glucose-methanol-choline oxidoreductase N-terminal" evidence="2">
    <location>
        <begin position="485"/>
        <end position="499"/>
    </location>
</feature>
<dbReference type="InterPro" id="IPR000172">
    <property type="entry name" value="GMC_OxRdtase_N"/>
</dbReference>
<dbReference type="PANTHER" id="PTHR11552">
    <property type="entry name" value="GLUCOSE-METHANOL-CHOLINE GMC OXIDOREDUCTASE"/>
    <property type="match status" value="1"/>
</dbReference>
<accession>A0A310ST84</accession>
<dbReference type="GO" id="GO:0016614">
    <property type="term" value="F:oxidoreductase activity, acting on CH-OH group of donors"/>
    <property type="evidence" value="ECO:0007669"/>
    <property type="project" value="InterPro"/>
</dbReference>
<dbReference type="Proteomes" id="UP000250275">
    <property type="component" value="Unassembled WGS sequence"/>
</dbReference>
<dbReference type="Pfam" id="PF05199">
    <property type="entry name" value="GMC_oxred_C"/>
    <property type="match status" value="1"/>
</dbReference>
<evidence type="ECO:0000259" key="2">
    <source>
        <dbReference type="PROSITE" id="PS00624"/>
    </source>
</evidence>
<gene>
    <name evidence="3" type="ORF">WN48_07582</name>
</gene>
<keyword evidence="4" id="KW-1185">Reference proteome</keyword>
<evidence type="ECO:0000313" key="3">
    <source>
        <dbReference type="EMBL" id="OAD62860.1"/>
    </source>
</evidence>
<proteinExistence type="inferred from homology"/>
<evidence type="ECO:0000256" key="1">
    <source>
        <dbReference type="ARBA" id="ARBA00010790"/>
    </source>
</evidence>
<evidence type="ECO:0000313" key="4">
    <source>
        <dbReference type="Proteomes" id="UP000250275"/>
    </source>
</evidence>
<sequence>MSWVPPNLASQCVNHTTLKTCQPAAFVYLALVTRLFGYSKDSCYDSNSPSSSCKFDYTAEPIKARYGQGYFGNLRQDDTRSYKTDVSSLPYDPESEKLSNVYGSGFLCSHGFLTRAKDESDEIEALNDGTSKVNSPWIYDYHLRKRTASQPIPTLTSVDDGFRAEQGVIDDLLVRQTRHTISSYDSWKRANNFEHYIDSFDPTKIANTGPTINFPEATNLPTEEYDFIIVGAGSAGCVVANRLSEVKHWKILLLEAGIEEPVVAEVPGYFNILRESNIDWAYRTQPEQNSCRSRPGGGCAWPRGKVMGGSSTINGLVYIRGNRRDYDEWAEEGNYGWSYGEVLPYFLKSENNKDSEIVKENPHFHNRGGYQTVERNPYLDINAEIILSAFQELGYEQVDVNAGRQLGVMNAQLTTNNGVRQSTNDAFIRPIRDKRRNLKIETQAYVTRLLINGATKSVIGVQYTSTATGLTKSVFVRREVILSAGTINSPQILMLSGIGPREELSKHGIKVVSDLSVGKNLHDHPSISDLVIILNHTSTRKDSEMTIGDIFYYKETHKGPLISIGPLTFNAFTQTSFEIKHGVPDMQYVFEAANLMNYLQDNAWAAEVTDVRLPYYDAVYMKPILISPESRGFLLLNDSYPVWGSPLLYPRYFANPLDVERFVEGIEIVLKLFQTMSFRKNGFRLLEKSVPACEHLVFGTRDYWRCMIMEYTTTLYHPVGTCKMGPQWDPDAVVDPRLRVYGVSGLRIIDASIMPKVVRGNTNAATLMIAEKGSDMIKEEWRDRECV</sequence>
<dbReference type="SUPFAM" id="SSF51905">
    <property type="entry name" value="FAD/NAD(P)-binding domain"/>
    <property type="match status" value="1"/>
</dbReference>
<dbReference type="GO" id="GO:0050660">
    <property type="term" value="F:flavin adenine dinucleotide binding"/>
    <property type="evidence" value="ECO:0007669"/>
    <property type="project" value="InterPro"/>
</dbReference>